<feature type="compositionally biased region" description="Low complexity" evidence="1">
    <location>
        <begin position="523"/>
        <end position="560"/>
    </location>
</feature>
<feature type="region of interest" description="Disordered" evidence="1">
    <location>
        <begin position="604"/>
        <end position="626"/>
    </location>
</feature>
<accession>A0A0F7SBF6</accession>
<dbReference type="EMBL" id="CCFA01002790">
    <property type="protein sequence ID" value="CDW98068.1"/>
    <property type="molecule type" value="Genomic_DNA"/>
</dbReference>
<feature type="compositionally biased region" description="Low complexity" evidence="1">
    <location>
        <begin position="567"/>
        <end position="583"/>
    </location>
</feature>
<reference evidence="3" key="1">
    <citation type="submission" date="2014-06" db="EMBL/GenBank/DDBJ databases">
        <authorList>
            <person name="Berkman P.J."/>
        </authorList>
    </citation>
    <scope>NUCLEOTIDE SEQUENCE [LARGE SCALE GENOMIC DNA]</scope>
</reference>
<feature type="compositionally biased region" description="Acidic residues" evidence="1">
    <location>
        <begin position="333"/>
        <end position="342"/>
    </location>
</feature>
<feature type="compositionally biased region" description="Polar residues" evidence="1">
    <location>
        <begin position="321"/>
        <end position="332"/>
    </location>
</feature>
<evidence type="ECO:0000256" key="1">
    <source>
        <dbReference type="SAM" id="MobiDB-lite"/>
    </source>
</evidence>
<feature type="compositionally biased region" description="Low complexity" evidence="1">
    <location>
        <begin position="79"/>
        <end position="93"/>
    </location>
</feature>
<feature type="compositionally biased region" description="Basic and acidic residues" evidence="1">
    <location>
        <begin position="429"/>
        <end position="438"/>
    </location>
</feature>
<feature type="region of interest" description="Disordered" evidence="1">
    <location>
        <begin position="1"/>
        <end position="108"/>
    </location>
</feature>
<proteinExistence type="predicted"/>
<feature type="compositionally biased region" description="Basic and acidic residues" evidence="1">
    <location>
        <begin position="482"/>
        <end position="493"/>
    </location>
</feature>
<keyword evidence="3" id="KW-1185">Reference proteome</keyword>
<feature type="compositionally biased region" description="Basic residues" evidence="1">
    <location>
        <begin position="439"/>
        <end position="448"/>
    </location>
</feature>
<dbReference type="Proteomes" id="UP000242770">
    <property type="component" value="Unassembled WGS sequence"/>
</dbReference>
<gene>
    <name evidence="2" type="primary">SSCI46630.1</name>
</gene>
<dbReference type="AlphaFoldDB" id="A0A0F7SBF6"/>
<feature type="compositionally biased region" description="Polar residues" evidence="1">
    <location>
        <begin position="53"/>
        <end position="78"/>
    </location>
</feature>
<feature type="region of interest" description="Disordered" evidence="1">
    <location>
        <begin position="234"/>
        <end position="583"/>
    </location>
</feature>
<protein>
    <submittedName>
        <fullName evidence="2">Uncharacterized protein</fullName>
    </submittedName>
</protein>
<evidence type="ECO:0000313" key="2">
    <source>
        <dbReference type="EMBL" id="CDW98068.1"/>
    </source>
</evidence>
<organism evidence="2 3">
    <name type="scientific">Sporisorium scitamineum</name>
    <dbReference type="NCBI Taxonomy" id="49012"/>
    <lineage>
        <taxon>Eukaryota</taxon>
        <taxon>Fungi</taxon>
        <taxon>Dikarya</taxon>
        <taxon>Basidiomycota</taxon>
        <taxon>Ustilaginomycotina</taxon>
        <taxon>Ustilaginomycetes</taxon>
        <taxon>Ustilaginales</taxon>
        <taxon>Ustilaginaceae</taxon>
        <taxon>Sporisorium</taxon>
    </lineage>
</organism>
<feature type="compositionally biased region" description="Basic and acidic residues" evidence="1">
    <location>
        <begin position="449"/>
        <end position="458"/>
    </location>
</feature>
<name>A0A0F7SBF6_9BASI</name>
<sequence>MPFTGAGDYSHLPMSAPWTHNAANTSASDLTEFATPGAATWPPSATSSAVTSHMDSSAAAPTSITEINLVSSPPTNHATSPSRTRSSPLRPSLAANVLGNPSSTRNVGKAATALTVAQTEAYVANSDTVDEEHGGHVDGVETPQHPRSPSPPRSSVKSNVPAALSGEDHESSVYVQIPASTPSTRPPQESSSSKEKSRKQQTRRGSDASDTDAGGEVSADDDAAYAAALAAQEETLARRHPVRNARKEVSYIPNCDLDGRPLPTKKPKDKTSISNALSSASKLKSAPKDPPAAKESKNKRRSGAFSDDDDDGDIAGPSSSTKSKGTASNSIAESDDDLTDDDVGFKARDRKKAKVSKPISVISDDEDKGEQPARRKKALTDVSPRRKRTHDEDREASELNNEDSILTPPAPTSPRRSSRKGMPSPKKQQLKEATEEKKSKKGKGKSKQKTFDLDGEKDHEEEEQEVVVAEDVADEAKEDDEPPRKLSRKDAASRKGSKPDQVAPPAEEEEGEANDETKRSPDKPSSSTVVSTSSSKSSDTATSASPAASTNTPSRTAPTSVVIKRITTSASSSPSLSPSSPATARSFFGKPLTSILNSGAVRRPGLTRKTNIPSLLNHRGAPKPPAAKLAVSKRRMQDDDYEYDAEYEASDFRFYVDFLAFTEPRFPRPPLPVSPSLSNLTEVTNNGTNKGANSGVYTAYLCSSGKYN</sequence>
<feature type="non-terminal residue" evidence="2">
    <location>
        <position position="708"/>
    </location>
</feature>
<feature type="compositionally biased region" description="Acidic residues" evidence="1">
    <location>
        <begin position="471"/>
        <end position="481"/>
    </location>
</feature>
<feature type="compositionally biased region" description="Low complexity" evidence="1">
    <location>
        <begin position="34"/>
        <end position="52"/>
    </location>
</feature>
<evidence type="ECO:0000313" key="3">
    <source>
        <dbReference type="Proteomes" id="UP000242770"/>
    </source>
</evidence>
<feature type="region of interest" description="Disordered" evidence="1">
    <location>
        <begin position="124"/>
        <end position="220"/>
    </location>
</feature>